<gene>
    <name evidence="2" type="primary">si:dkey-87o1.2</name>
</gene>
<dbReference type="InParanoid" id="A0A669AZ54"/>
<dbReference type="OMA" id="RNQMVES"/>
<reference evidence="3" key="1">
    <citation type="submission" date="2012-01" db="EMBL/GenBank/DDBJ databases">
        <title>The Genome Sequence of Oreochromis niloticus (Nile Tilapia).</title>
        <authorList>
            <consortium name="Broad Institute Genome Assembly Team"/>
            <consortium name="Broad Institute Sequencing Platform"/>
            <person name="Di Palma F."/>
            <person name="Johnson J."/>
            <person name="Lander E.S."/>
            <person name="Lindblad-Toh K."/>
        </authorList>
    </citation>
    <scope>NUCLEOTIDE SEQUENCE [LARGE SCALE GENOMIC DNA]</scope>
</reference>
<dbReference type="Ensembl" id="ENSONIT00000045011.1">
    <property type="protein sequence ID" value="ENSONIP00000027572.1"/>
    <property type="gene ID" value="ENSONIG00000027694.1"/>
</dbReference>
<feature type="coiled-coil region" evidence="1">
    <location>
        <begin position="50"/>
        <end position="87"/>
    </location>
</feature>
<protein>
    <submittedName>
        <fullName evidence="2">Si:dkey-87o1.2</fullName>
    </submittedName>
</protein>
<keyword evidence="1" id="KW-0175">Coiled coil</keyword>
<accession>A0A669AZ54</accession>
<keyword evidence="3" id="KW-1185">Reference proteome</keyword>
<dbReference type="AlphaFoldDB" id="A0A669AZ54"/>
<name>A0A669AZ54_ORENI</name>
<dbReference type="GeneTree" id="ENSGT00390000015721"/>
<sequence>MKLAIALVGLSVVVMGVLIFQVVHQELRLSHLKVRLSENSEQVTRKEEGIVALKAKISELQKSLDEVNKKMEELKKKKAEIEKSSGDMGKSLTACVTEKARLTRTQAHKCTLSAGVISFASAKSKAQENIQSLKQQISDRDKAVCAFVDTTKEEGRKLCGITQETQ</sequence>
<organism evidence="2 3">
    <name type="scientific">Oreochromis niloticus</name>
    <name type="common">Nile tilapia</name>
    <name type="synonym">Tilapia nilotica</name>
    <dbReference type="NCBI Taxonomy" id="8128"/>
    <lineage>
        <taxon>Eukaryota</taxon>
        <taxon>Metazoa</taxon>
        <taxon>Chordata</taxon>
        <taxon>Craniata</taxon>
        <taxon>Vertebrata</taxon>
        <taxon>Euteleostomi</taxon>
        <taxon>Actinopterygii</taxon>
        <taxon>Neopterygii</taxon>
        <taxon>Teleostei</taxon>
        <taxon>Neoteleostei</taxon>
        <taxon>Acanthomorphata</taxon>
        <taxon>Ovalentaria</taxon>
        <taxon>Cichlomorphae</taxon>
        <taxon>Cichliformes</taxon>
        <taxon>Cichlidae</taxon>
        <taxon>African cichlids</taxon>
        <taxon>Pseudocrenilabrinae</taxon>
        <taxon>Oreochromini</taxon>
        <taxon>Oreochromis</taxon>
    </lineage>
</organism>
<dbReference type="Proteomes" id="UP000005207">
    <property type="component" value="Linkage group LG11"/>
</dbReference>
<reference evidence="2" key="3">
    <citation type="submission" date="2025-09" db="UniProtKB">
        <authorList>
            <consortium name="Ensembl"/>
        </authorList>
    </citation>
    <scope>IDENTIFICATION</scope>
</reference>
<evidence type="ECO:0000313" key="2">
    <source>
        <dbReference type="Ensembl" id="ENSONIP00000027572.1"/>
    </source>
</evidence>
<evidence type="ECO:0000256" key="1">
    <source>
        <dbReference type="SAM" id="Coils"/>
    </source>
</evidence>
<reference evidence="2" key="2">
    <citation type="submission" date="2025-08" db="UniProtKB">
        <authorList>
            <consortium name="Ensembl"/>
        </authorList>
    </citation>
    <scope>IDENTIFICATION</scope>
</reference>
<proteinExistence type="predicted"/>
<dbReference type="Gene3D" id="1.20.1170.10">
    <property type="match status" value="1"/>
</dbReference>
<evidence type="ECO:0000313" key="3">
    <source>
        <dbReference type="Proteomes" id="UP000005207"/>
    </source>
</evidence>